<keyword evidence="4" id="KW-1185">Reference proteome</keyword>
<evidence type="ECO:0000313" key="3">
    <source>
        <dbReference type="EMBL" id="UOQ54776.1"/>
    </source>
</evidence>
<dbReference type="Gene3D" id="2.60.40.10">
    <property type="entry name" value="Immunoglobulins"/>
    <property type="match status" value="1"/>
</dbReference>
<evidence type="ECO:0000259" key="2">
    <source>
        <dbReference type="Pfam" id="PF01345"/>
    </source>
</evidence>
<feature type="signal peptide" evidence="1">
    <location>
        <begin position="1"/>
        <end position="24"/>
    </location>
</feature>
<feature type="chain" id="PRO_5046682252" evidence="1">
    <location>
        <begin position="25"/>
        <end position="740"/>
    </location>
</feature>
<accession>A0ABY4FJR7</accession>
<dbReference type="EMBL" id="CP095049">
    <property type="protein sequence ID" value="UOQ54776.1"/>
    <property type="molecule type" value="Genomic_DNA"/>
</dbReference>
<dbReference type="InterPro" id="IPR001434">
    <property type="entry name" value="OmcB-like_DUF11"/>
</dbReference>
<keyword evidence="1" id="KW-0732">Signal</keyword>
<dbReference type="Pfam" id="PF17963">
    <property type="entry name" value="Big_9"/>
    <property type="match status" value="1"/>
</dbReference>
<dbReference type="Gene3D" id="2.60.40.3440">
    <property type="match status" value="1"/>
</dbReference>
<evidence type="ECO:0000256" key="1">
    <source>
        <dbReference type="SAM" id="SignalP"/>
    </source>
</evidence>
<dbReference type="InterPro" id="IPR013783">
    <property type="entry name" value="Ig-like_fold"/>
</dbReference>
<protein>
    <submittedName>
        <fullName evidence="3">Ig-like domain-containing protein</fullName>
    </submittedName>
</protein>
<gene>
    <name evidence="3" type="ORF">MUN80_08450</name>
</gene>
<dbReference type="Proteomes" id="UP000831785">
    <property type="component" value="Chromosome"/>
</dbReference>
<dbReference type="NCBIfam" id="TIGR04183">
    <property type="entry name" value="Por_Secre_tail"/>
    <property type="match status" value="1"/>
</dbReference>
<dbReference type="Gene3D" id="2.60.120.260">
    <property type="entry name" value="Galactose-binding domain-like"/>
    <property type="match status" value="1"/>
</dbReference>
<evidence type="ECO:0000313" key="4">
    <source>
        <dbReference type="Proteomes" id="UP000831785"/>
    </source>
</evidence>
<proteinExistence type="predicted"/>
<dbReference type="InterPro" id="IPR026444">
    <property type="entry name" value="Secre_tail"/>
</dbReference>
<sequence length="740" mass="77216">MKTSSLLKSGLLLTVLLDAKASQALELPAPRTVAAPAKASLRAASVDVTTTLTGPTTLGAGVSSGTYTVTFSNSGPGDAFDVTQRVALPAGSSLTAAQRAALPGTATYDATTNIIDFGSTVLANNGSKTYTFSFTVPTTQGSSFLTSTVGTSSNQASNKDADQDRLNVTITAGNFFVTNEDSNEVPANGTKTGNIILNDPNPANLPNSSFNVQLVTGPAHGALTLNSDGSYSYTPVAGYLGPDSFTYLVNVPSTTPPNSNVSLVSLNVYDASLVCLSGTGTNLLKNPSFTDGNTGFTSAYGYAGTGATSLQPEGKYMVGTEAANYHNNFSGHGRTGAGDNFMMVNGSADLSIVYSQTVTVQPNRYYTFSAYASSVNTGNPAQLGFVINGKSTSSVTTLTTEANVFTRISDLWFSGSNTSAVIEIRDVNKVASGNDFGLDDIYIGTCAVSLVVNNVRNAKMYNKSEALSISPMSATVSSGPAVGSFTIQTLPNPASGVLYLNGDAVLPGQVIPLDQADKLSFDPADGYVGNATFTYSGTDTSGSGSNNTATFTIPVESAPLPVELTAFAARRVGNFDAQLTWRTAQELHNDHFEVERSFDKEGFTVVASVAGQGTTTSPTSYTHTDRNAANLGRTVYYRLRQVDEDGSTSYSPVRTVIFEGPQTLNVYPNPTSGSSTLDLRVLPAGSYQVTLIDATGRQVLSTALLGGQQHPLLLEGLAHGTYVLVVRGNGVKLSQHLVRE</sequence>
<name>A0ABY4FJR7_9BACT</name>
<reference evidence="3 4" key="1">
    <citation type="submission" date="2022-04" db="EMBL/GenBank/DDBJ databases">
        <title>Hymenobacter sp. isolated from the air.</title>
        <authorList>
            <person name="Won M."/>
            <person name="Lee C.-M."/>
            <person name="Woen H.-Y."/>
            <person name="Kwon S.-W."/>
        </authorList>
    </citation>
    <scope>NUCLEOTIDE SEQUENCE [LARGE SCALE GENOMIC DNA]</scope>
    <source>
        <strain evidence="4">5116 S-27</strain>
    </source>
</reference>
<dbReference type="RefSeq" id="WP_244722247.1">
    <property type="nucleotide sequence ID" value="NZ_CP095049.1"/>
</dbReference>
<dbReference type="Pfam" id="PF01345">
    <property type="entry name" value="DUF11"/>
    <property type="match status" value="1"/>
</dbReference>
<feature type="domain" description="DUF11" evidence="2">
    <location>
        <begin position="65"/>
        <end position="163"/>
    </location>
</feature>
<organism evidence="3 4">
    <name type="scientific">Hymenobacter cellulosivorans</name>
    <dbReference type="NCBI Taxonomy" id="2932249"/>
    <lineage>
        <taxon>Bacteria</taxon>
        <taxon>Pseudomonadati</taxon>
        <taxon>Bacteroidota</taxon>
        <taxon>Cytophagia</taxon>
        <taxon>Cytophagales</taxon>
        <taxon>Hymenobacteraceae</taxon>
        <taxon>Hymenobacter</taxon>
    </lineage>
</organism>